<dbReference type="KEGG" id="cdu:CD36_42330"/>
<dbReference type="Proteomes" id="UP000002605">
    <property type="component" value="Chromosome 4"/>
</dbReference>
<evidence type="ECO:0000313" key="6">
    <source>
        <dbReference type="Proteomes" id="UP000002605"/>
    </source>
</evidence>
<feature type="domain" description="Thioredoxin" evidence="3">
    <location>
        <begin position="37"/>
        <end position="156"/>
    </location>
</feature>
<dbReference type="eggNOG" id="KOG0191">
    <property type="taxonomic scope" value="Eukaryota"/>
</dbReference>
<reference evidence="5 6" key="1">
    <citation type="journal article" date="2009" name="Genome Res.">
        <title>Comparative genomics of the fungal pathogens Candida dubliniensis and Candida albicans.</title>
        <authorList>
            <person name="Jackson A.P."/>
            <person name="Gamble J.A."/>
            <person name="Yeomans T."/>
            <person name="Moran G.P."/>
            <person name="Saunders D."/>
            <person name="Harris D."/>
            <person name="Aslett M."/>
            <person name="Barrell J.F."/>
            <person name="Butler G."/>
            <person name="Citiulo F."/>
            <person name="Coleman D.C."/>
            <person name="de Groot P.W.J."/>
            <person name="Goodwin T.J."/>
            <person name="Quail M.A."/>
            <person name="McQuillan J."/>
            <person name="Munro C.A."/>
            <person name="Pain A."/>
            <person name="Poulter R.T."/>
            <person name="Rajandream M.A."/>
            <person name="Renauld H."/>
            <person name="Spiering M.J."/>
            <person name="Tivey A."/>
            <person name="Gow N.A.R."/>
            <person name="Barrell B."/>
            <person name="Sullivan D.J."/>
            <person name="Berriman M."/>
        </authorList>
    </citation>
    <scope>NUCLEOTIDE SEQUENCE [LARGE SCALE GENOMIC DNA]</scope>
    <source>
        <strain evidence="6">CD36 / ATCC MYA-646 / CBS 7987 / NCPF 3949 / NRRL Y-17841</strain>
    </source>
</reference>
<dbReference type="Gene3D" id="3.40.30.10">
    <property type="entry name" value="Glutaredoxin"/>
    <property type="match status" value="2"/>
</dbReference>
<dbReference type="HOGENOM" id="CLU_072343_0_0_1"/>
<accession>B9WFU3</accession>
<dbReference type="OrthoDB" id="10264505at2759"/>
<proteinExistence type="predicted"/>
<dbReference type="InterPro" id="IPR036249">
    <property type="entry name" value="Thioredoxin-like_sf"/>
</dbReference>
<evidence type="ECO:0000313" key="5">
    <source>
        <dbReference type="EMBL" id="CAX42112.1"/>
    </source>
</evidence>
<keyword evidence="6" id="KW-1185">Reference proteome</keyword>
<evidence type="ECO:0000256" key="2">
    <source>
        <dbReference type="SAM" id="SignalP"/>
    </source>
</evidence>
<dbReference type="CGD" id="CAL0000160782">
    <property type="gene designation" value="Cd36_42330"/>
</dbReference>
<feature type="signal peptide" evidence="2">
    <location>
        <begin position="1"/>
        <end position="19"/>
    </location>
</feature>
<dbReference type="GO" id="GO:0005788">
    <property type="term" value="C:endoplasmic reticulum lumen"/>
    <property type="evidence" value="ECO:0007669"/>
    <property type="project" value="TreeGrafter"/>
</dbReference>
<dbReference type="PANTHER" id="PTHR45815">
    <property type="entry name" value="PROTEIN DISULFIDE-ISOMERASE A6"/>
    <property type="match status" value="1"/>
</dbReference>
<dbReference type="InterPro" id="IPR013766">
    <property type="entry name" value="Thioredoxin_domain"/>
</dbReference>
<dbReference type="Pfam" id="PF00085">
    <property type="entry name" value="Thioredoxin"/>
    <property type="match status" value="1"/>
</dbReference>
<dbReference type="GO" id="GO:0034976">
    <property type="term" value="P:response to endoplasmic reticulum stress"/>
    <property type="evidence" value="ECO:0007669"/>
    <property type="project" value="TreeGrafter"/>
</dbReference>
<feature type="region of interest" description="Disordered" evidence="1">
    <location>
        <begin position="315"/>
        <end position="334"/>
    </location>
</feature>
<evidence type="ECO:0000256" key="1">
    <source>
        <dbReference type="SAM" id="MobiDB-lite"/>
    </source>
</evidence>
<feature type="chain" id="PRO_5002892654" description="Thioredoxin domain-containing protein" evidence="2">
    <location>
        <begin position="20"/>
        <end position="341"/>
    </location>
</feature>
<sequence>MQIAVLYLLLTSCMIHIYAITSSPTSLSSITDHIIEFDDSSIQSTLEQADFSFIYFYSDVCKYCRKFEPTFENLSVLYNQVKQKDTKKRRGKKDNNNNNNNGGLYFQILKTNARQNNRLSQLFKISQYPTLKLLNYKTKEIITYDNKNNRDLQSIINYLRQNLKIEPQFENFKTKVKYYQSPSIDSSKQDLNCFGNENETNAHDKLVFFITSYLPDWIDYQYPAHFVHQLALDYQDLTIIVVDVEKLNDYVVLSKYEINSFPSVMYLKNNGDYKKYQFSSQSKHELDYHQIEEFIESIDQDDAIWEKVKKSPVDTETISQQQHEVDNDDEEDDLTFEHIEL</sequence>
<name>B9WFU3_CANDC</name>
<dbReference type="EMBL" id="FM992691">
    <property type="protein sequence ID" value="CAX42112.1"/>
    <property type="molecule type" value="Genomic_DNA"/>
</dbReference>
<dbReference type="GO" id="GO:0015035">
    <property type="term" value="F:protein-disulfide reductase activity"/>
    <property type="evidence" value="ECO:0007669"/>
    <property type="project" value="TreeGrafter"/>
</dbReference>
<dbReference type="PANTHER" id="PTHR45815:SF3">
    <property type="entry name" value="PROTEIN DISULFIDE-ISOMERASE A6"/>
    <property type="match status" value="1"/>
</dbReference>
<keyword evidence="2" id="KW-0732">Signal</keyword>
<dbReference type="VEuPathDB" id="FungiDB:CD36_42330"/>
<evidence type="ECO:0000259" key="3">
    <source>
        <dbReference type="Pfam" id="PF00085"/>
    </source>
</evidence>
<dbReference type="SUPFAM" id="SSF52833">
    <property type="entry name" value="Thioredoxin-like"/>
    <property type="match status" value="2"/>
</dbReference>
<protein>
    <recommendedName>
        <fullName evidence="3">Thioredoxin domain-containing protein</fullName>
    </recommendedName>
</protein>
<evidence type="ECO:0000313" key="4">
    <source>
        <dbReference type="CGD" id="CAL0000160782"/>
    </source>
</evidence>
<dbReference type="CDD" id="cd02961">
    <property type="entry name" value="PDI_a_family"/>
    <property type="match status" value="1"/>
</dbReference>
<organism evidence="5 6">
    <name type="scientific">Candida dubliniensis (strain CD36 / ATCC MYA-646 / CBS 7987 / NCPF 3949 / NRRL Y-17841)</name>
    <name type="common">Yeast</name>
    <dbReference type="NCBI Taxonomy" id="573826"/>
    <lineage>
        <taxon>Eukaryota</taxon>
        <taxon>Fungi</taxon>
        <taxon>Dikarya</taxon>
        <taxon>Ascomycota</taxon>
        <taxon>Saccharomycotina</taxon>
        <taxon>Pichiomycetes</taxon>
        <taxon>Debaryomycetaceae</taxon>
        <taxon>Candida/Lodderomyces clade</taxon>
        <taxon>Candida</taxon>
    </lineage>
</organism>
<dbReference type="RefSeq" id="XP_002419897.1">
    <property type="nucleotide sequence ID" value="XM_002419852.1"/>
</dbReference>
<gene>
    <name evidence="4" type="ordered locus">Cd36_42330</name>
    <name evidence="5" type="ORF">CD36_42330</name>
</gene>
<dbReference type="AlphaFoldDB" id="B9WFU3"/>
<dbReference type="GeneID" id="8047491"/>